<dbReference type="Proteomes" id="UP000887116">
    <property type="component" value="Unassembled WGS sequence"/>
</dbReference>
<gene>
    <name evidence="2" type="ORF">TNCT_399381</name>
</gene>
<dbReference type="AlphaFoldDB" id="A0A8X6LLR4"/>
<proteinExistence type="predicted"/>
<reference evidence="2" key="1">
    <citation type="submission" date="2020-07" db="EMBL/GenBank/DDBJ databases">
        <title>Multicomponent nature underlies the extraordinary mechanical properties of spider dragline silk.</title>
        <authorList>
            <person name="Kono N."/>
            <person name="Nakamura H."/>
            <person name="Mori M."/>
            <person name="Yoshida Y."/>
            <person name="Ohtoshi R."/>
            <person name="Malay A.D."/>
            <person name="Moran D.A.P."/>
            <person name="Tomita M."/>
            <person name="Numata K."/>
            <person name="Arakawa K."/>
        </authorList>
    </citation>
    <scope>NUCLEOTIDE SEQUENCE</scope>
</reference>
<dbReference type="EMBL" id="BMAO01036781">
    <property type="protein sequence ID" value="GFR13027.1"/>
    <property type="molecule type" value="Genomic_DNA"/>
</dbReference>
<keyword evidence="3" id="KW-1185">Reference proteome</keyword>
<feature type="region of interest" description="Disordered" evidence="1">
    <location>
        <begin position="62"/>
        <end position="98"/>
    </location>
</feature>
<feature type="compositionally biased region" description="Polar residues" evidence="1">
    <location>
        <begin position="82"/>
        <end position="92"/>
    </location>
</feature>
<name>A0A8X6LLR4_TRICU</name>
<comment type="caution">
    <text evidence="2">The sequence shown here is derived from an EMBL/GenBank/DDBJ whole genome shotgun (WGS) entry which is preliminary data.</text>
</comment>
<evidence type="ECO:0000313" key="3">
    <source>
        <dbReference type="Proteomes" id="UP000887116"/>
    </source>
</evidence>
<organism evidence="2 3">
    <name type="scientific">Trichonephila clavata</name>
    <name type="common">Joro spider</name>
    <name type="synonym">Nephila clavata</name>
    <dbReference type="NCBI Taxonomy" id="2740835"/>
    <lineage>
        <taxon>Eukaryota</taxon>
        <taxon>Metazoa</taxon>
        <taxon>Ecdysozoa</taxon>
        <taxon>Arthropoda</taxon>
        <taxon>Chelicerata</taxon>
        <taxon>Arachnida</taxon>
        <taxon>Araneae</taxon>
        <taxon>Araneomorphae</taxon>
        <taxon>Entelegynae</taxon>
        <taxon>Araneoidea</taxon>
        <taxon>Nephilidae</taxon>
        <taxon>Trichonephila</taxon>
    </lineage>
</organism>
<evidence type="ECO:0000256" key="1">
    <source>
        <dbReference type="SAM" id="MobiDB-lite"/>
    </source>
</evidence>
<accession>A0A8X6LLR4</accession>
<sequence>MQISAEKNLILRSNIVRKIVFQNILLQVNLHLNPHRGLTHSIKHGITEFQQGMQLGDKLIGREYQQPPPNRTNIPIRRKKSVNSGERNTNSNRLREEG</sequence>
<evidence type="ECO:0000313" key="2">
    <source>
        <dbReference type="EMBL" id="GFR13027.1"/>
    </source>
</evidence>
<protein>
    <submittedName>
        <fullName evidence="2">Uncharacterized protein</fullName>
    </submittedName>
</protein>